<gene>
    <name evidence="1" type="ORF">K4L44_00160</name>
</gene>
<evidence type="ECO:0000313" key="1">
    <source>
        <dbReference type="EMBL" id="QZE14355.1"/>
    </source>
</evidence>
<dbReference type="EMBL" id="CP081303">
    <property type="protein sequence ID" value="QZE14355.1"/>
    <property type="molecule type" value="Genomic_DNA"/>
</dbReference>
<proteinExistence type="predicted"/>
<evidence type="ECO:0000313" key="2">
    <source>
        <dbReference type="Proteomes" id="UP000826212"/>
    </source>
</evidence>
<protein>
    <submittedName>
        <fullName evidence="1">Insulinase family protein</fullName>
    </submittedName>
</protein>
<accession>A0AC61NJA6</accession>
<keyword evidence="2" id="KW-1185">Reference proteome</keyword>
<dbReference type="Proteomes" id="UP000826212">
    <property type="component" value="Chromosome"/>
</dbReference>
<sequence length="409" mass="47305">MQYNAFTLTNGIRLVHIPTHSTVAHFGIVLNTGSRDEKDEEVGMAHFIEHVIFKGTKNRKAYHILSRLEDVGGDLNAYTTKEETAIYSTFLKNDYTRAIELLSDILKNSTFPKHEIEKEKEVIIEEINSYLDSPSELIYDDFEDLLFKGHPFGRQILGSPEQIMTYEKKDIEKFMSENYHTDQMVLCFVGDIPFERLKRRIQFYFEDLPENRREHNRLKFENYKPQHLILDKETYQNHTIIGTIAHEIGHKDRTTTVLLNNILGGTSMNSRLNLAIRERHGMAYNIESTITSYSDTGLLSIYYGTDPENGDRAQGLIFKELKKLRDKKLGTLQLSKAKKQLFGQISVSQENSEEVMLSSAKSYMFFNSLSSLEQIEKKINTITSEQIIEVANQILQEDQMSILTYQSKE</sequence>
<reference evidence="1" key="1">
    <citation type="submission" date="2021-08" db="EMBL/GenBank/DDBJ databases">
        <title>Novel anaerobic bacterium isolated from sea squirt in East Sea, Republic of Korea.</title>
        <authorList>
            <person name="Nguyen T.H."/>
            <person name="Li Z."/>
            <person name="Lee Y.-J."/>
            <person name="Ko J."/>
            <person name="Kim S.-G."/>
        </authorList>
    </citation>
    <scope>NUCLEOTIDE SEQUENCE</scope>
    <source>
        <strain evidence="1">KCTC 25031</strain>
    </source>
</reference>
<name>A0AC61NJA6_9BACT</name>
<organism evidence="1 2">
    <name type="scientific">Halosquirtibacter laminarini</name>
    <dbReference type="NCBI Taxonomy" id="3374600"/>
    <lineage>
        <taxon>Bacteria</taxon>
        <taxon>Pseudomonadati</taxon>
        <taxon>Bacteroidota</taxon>
        <taxon>Bacteroidia</taxon>
        <taxon>Marinilabiliales</taxon>
        <taxon>Prolixibacteraceae</taxon>
        <taxon>Halosquirtibacter</taxon>
    </lineage>
</organism>